<reference evidence="2" key="1">
    <citation type="journal article" date="2020" name="Phytopathology">
        <title>Genome Sequence Resources of Colletotrichum truncatum, C. plurivorum, C. musicola, and C. sojae: Four Species Pathogenic to Soybean (Glycine max).</title>
        <authorList>
            <person name="Rogerio F."/>
            <person name="Boufleur T.R."/>
            <person name="Ciampi-Guillardi M."/>
            <person name="Sukno S.A."/>
            <person name="Thon M.R."/>
            <person name="Massola Junior N.S."/>
            <person name="Baroncelli R."/>
        </authorList>
    </citation>
    <scope>NUCLEOTIDE SEQUENCE</scope>
    <source>
        <strain evidence="2">LFN0074</strain>
    </source>
</reference>
<gene>
    <name evidence="2" type="ORF">CMUS01_16685</name>
</gene>
<accession>A0A8H6IM96</accession>
<dbReference type="OrthoDB" id="3182339at2759"/>
<feature type="non-terminal residue" evidence="2">
    <location>
        <position position="1"/>
    </location>
</feature>
<organism evidence="2 3">
    <name type="scientific">Colletotrichum musicola</name>
    <dbReference type="NCBI Taxonomy" id="2175873"/>
    <lineage>
        <taxon>Eukaryota</taxon>
        <taxon>Fungi</taxon>
        <taxon>Dikarya</taxon>
        <taxon>Ascomycota</taxon>
        <taxon>Pezizomycotina</taxon>
        <taxon>Sordariomycetes</taxon>
        <taxon>Hypocreomycetidae</taxon>
        <taxon>Glomerellales</taxon>
        <taxon>Glomerellaceae</taxon>
        <taxon>Colletotrichum</taxon>
        <taxon>Colletotrichum orchidearum species complex</taxon>
    </lineage>
</organism>
<name>A0A8H6IM96_9PEZI</name>
<dbReference type="Proteomes" id="UP000639643">
    <property type="component" value="Unassembled WGS sequence"/>
</dbReference>
<feature type="compositionally biased region" description="Basic and acidic residues" evidence="1">
    <location>
        <begin position="25"/>
        <end position="44"/>
    </location>
</feature>
<dbReference type="EMBL" id="WIGM01002166">
    <property type="protein sequence ID" value="KAF6783102.1"/>
    <property type="molecule type" value="Genomic_DNA"/>
</dbReference>
<evidence type="ECO:0000313" key="3">
    <source>
        <dbReference type="Proteomes" id="UP000639643"/>
    </source>
</evidence>
<keyword evidence="3" id="KW-1185">Reference proteome</keyword>
<comment type="caution">
    <text evidence="2">The sequence shown here is derived from an EMBL/GenBank/DDBJ whole genome shotgun (WGS) entry which is preliminary data.</text>
</comment>
<proteinExistence type="predicted"/>
<feature type="region of interest" description="Disordered" evidence="1">
    <location>
        <begin position="25"/>
        <end position="53"/>
    </location>
</feature>
<protein>
    <submittedName>
        <fullName evidence="2">Uncharacterized protein</fullName>
    </submittedName>
</protein>
<evidence type="ECO:0000313" key="2">
    <source>
        <dbReference type="EMBL" id="KAF6783102.1"/>
    </source>
</evidence>
<dbReference type="AlphaFoldDB" id="A0A8H6IM96"/>
<sequence length="201" mass="22569">TITSPDPITERLLELEGLDQYSATFHEEQERELSPEIEQEREIQRPPPTTPAKHSLYPDLWRFVTYGTVPEDSKACMPAFNALSNTTAARYFDVGKLPRGLLWILTSASGTGVIETAVVISPFEAQQLLSKVKRSSFVSLYLYSPRPNMGFRPLDGLDLYTVPHRGVSPKPALSLATQINLFSGQLYLKSIDKYHSTRLLL</sequence>
<evidence type="ECO:0000256" key="1">
    <source>
        <dbReference type="SAM" id="MobiDB-lite"/>
    </source>
</evidence>